<dbReference type="AlphaFoldDB" id="A0A0V0IH39"/>
<evidence type="ECO:0000313" key="1">
    <source>
        <dbReference type="EMBL" id="JAP31779.1"/>
    </source>
</evidence>
<accession>A0A0V0IH39</accession>
<organism evidence="1">
    <name type="scientific">Solanum chacoense</name>
    <name type="common">Chaco potato</name>
    <dbReference type="NCBI Taxonomy" id="4108"/>
    <lineage>
        <taxon>Eukaryota</taxon>
        <taxon>Viridiplantae</taxon>
        <taxon>Streptophyta</taxon>
        <taxon>Embryophyta</taxon>
        <taxon>Tracheophyta</taxon>
        <taxon>Spermatophyta</taxon>
        <taxon>Magnoliopsida</taxon>
        <taxon>eudicotyledons</taxon>
        <taxon>Gunneridae</taxon>
        <taxon>Pentapetalae</taxon>
        <taxon>asterids</taxon>
        <taxon>lamiids</taxon>
        <taxon>Solanales</taxon>
        <taxon>Solanaceae</taxon>
        <taxon>Solanoideae</taxon>
        <taxon>Solaneae</taxon>
        <taxon>Solanum</taxon>
    </lineage>
</organism>
<reference evidence="1" key="1">
    <citation type="submission" date="2015-12" db="EMBL/GenBank/DDBJ databases">
        <title>Gene expression during late stages of embryo sac development: a critical building block for successful pollen-pistil interactions.</title>
        <authorList>
            <person name="Liu Y."/>
            <person name="Joly V."/>
            <person name="Sabar M."/>
            <person name="Matton D.P."/>
        </authorList>
    </citation>
    <scope>NUCLEOTIDE SEQUENCE</scope>
</reference>
<protein>
    <submittedName>
        <fullName evidence="1">Putative ovule protein</fullName>
    </submittedName>
</protein>
<name>A0A0V0IH39_SOLCH</name>
<dbReference type="EMBL" id="GEDG01006707">
    <property type="protein sequence ID" value="JAP31779.1"/>
    <property type="molecule type" value="Transcribed_RNA"/>
</dbReference>
<proteinExistence type="predicted"/>
<sequence length="106" mass="12249">MKTDPSMHQIEYVKPCFYPTTLTSIPTQFLWVHQRKLSDRRLLLSLVKLDSTPLEVLLILYPNNSHQHKRNHVTCPTSSPAPPTKHQFFTISGINQEVKPLKHIPP</sequence>